<feature type="transmembrane region" description="Helical" evidence="1">
    <location>
        <begin position="207"/>
        <end position="227"/>
    </location>
</feature>
<accession>A0A0Q9ZKU5</accession>
<dbReference type="RefSeq" id="WP_057480943.1">
    <property type="nucleotide sequence ID" value="NZ_BMWR01000008.1"/>
</dbReference>
<dbReference type="STRING" id="270918.APR42_14195"/>
<keyword evidence="3" id="KW-1185">Reference proteome</keyword>
<feature type="transmembrane region" description="Helical" evidence="1">
    <location>
        <begin position="239"/>
        <end position="257"/>
    </location>
</feature>
<evidence type="ECO:0000313" key="3">
    <source>
        <dbReference type="Proteomes" id="UP000051643"/>
    </source>
</evidence>
<protein>
    <recommendedName>
        <fullName evidence="4">Beta-carotene 15,15'-monooxygenase</fullName>
    </recommendedName>
</protein>
<feature type="transmembrane region" description="Helical" evidence="1">
    <location>
        <begin position="126"/>
        <end position="154"/>
    </location>
</feature>
<reference evidence="2" key="1">
    <citation type="submission" date="2015-10" db="EMBL/GenBank/DDBJ databases">
        <title>Draft genome sequence of Salegentibacter mishustinae KCTC 12263.</title>
        <authorList>
            <person name="Lin W."/>
            <person name="Zheng Q."/>
        </authorList>
    </citation>
    <scope>NUCLEOTIDE SEQUENCE [LARGE SCALE GENOMIC DNA]</scope>
    <source>
        <strain evidence="2">KCTC 12263</strain>
    </source>
</reference>
<feature type="transmembrane region" description="Helical" evidence="1">
    <location>
        <begin position="12"/>
        <end position="34"/>
    </location>
</feature>
<proteinExistence type="predicted"/>
<gene>
    <name evidence="2" type="ORF">APR42_14195</name>
</gene>
<keyword evidence="1" id="KW-1133">Transmembrane helix</keyword>
<dbReference type="InterPro" id="IPR045625">
    <property type="entry name" value="DUF6427"/>
</dbReference>
<keyword evidence="1" id="KW-0812">Transmembrane</keyword>
<dbReference type="EMBL" id="LKTP01000003">
    <property type="protein sequence ID" value="KRG29918.1"/>
    <property type="molecule type" value="Genomic_DNA"/>
</dbReference>
<dbReference type="Proteomes" id="UP000051643">
    <property type="component" value="Unassembled WGS sequence"/>
</dbReference>
<feature type="transmembrane region" description="Helical" evidence="1">
    <location>
        <begin position="287"/>
        <end position="306"/>
    </location>
</feature>
<name>A0A0Q9ZKU5_9FLAO</name>
<sequence length="307" mass="35411">MLTSFFGKSKPVNGVAITIFLIIFFIIANFKAWFLEFEIFNFLEKLVVLLSLILSAFVLNFIAKKNELTQRSAYKILFFVIFSASFFALLRNHQAIFANLCVLFALRRVISLQTKKVTQKKIFDATFWICIASLFYFWSILFLVVVYAGILYYLPKLKNWLIPPIAVLAVAALTQNFHIITYDQFYTFSEWFQWNYFDYSNYQNPKILIPLSIILALTFWTLVKFFAVVNKASVSMKPSLNLVLLSLLTAVAVAVFAPTKDGSELIFFFVPLSIIASIYFDQKSDKLFREVLLALLILMPLSIPLIF</sequence>
<evidence type="ECO:0008006" key="4">
    <source>
        <dbReference type="Google" id="ProtNLM"/>
    </source>
</evidence>
<dbReference type="Pfam" id="PF19992">
    <property type="entry name" value="DUF6427"/>
    <property type="match status" value="1"/>
</dbReference>
<feature type="transmembrane region" description="Helical" evidence="1">
    <location>
        <begin position="72"/>
        <end position="90"/>
    </location>
</feature>
<keyword evidence="1" id="KW-0472">Membrane</keyword>
<feature type="transmembrane region" description="Helical" evidence="1">
    <location>
        <begin position="263"/>
        <end position="280"/>
    </location>
</feature>
<feature type="transmembrane region" description="Helical" evidence="1">
    <location>
        <begin position="46"/>
        <end position="63"/>
    </location>
</feature>
<evidence type="ECO:0000256" key="1">
    <source>
        <dbReference type="SAM" id="Phobius"/>
    </source>
</evidence>
<dbReference type="AlphaFoldDB" id="A0A0Q9ZKU5"/>
<organism evidence="2 3">
    <name type="scientific">Salegentibacter mishustinae</name>
    <dbReference type="NCBI Taxonomy" id="270918"/>
    <lineage>
        <taxon>Bacteria</taxon>
        <taxon>Pseudomonadati</taxon>
        <taxon>Bacteroidota</taxon>
        <taxon>Flavobacteriia</taxon>
        <taxon>Flavobacteriales</taxon>
        <taxon>Flavobacteriaceae</taxon>
        <taxon>Salegentibacter</taxon>
    </lineage>
</organism>
<dbReference type="OrthoDB" id="1439867at2"/>
<evidence type="ECO:0000313" key="2">
    <source>
        <dbReference type="EMBL" id="KRG29918.1"/>
    </source>
</evidence>
<comment type="caution">
    <text evidence="2">The sequence shown here is derived from an EMBL/GenBank/DDBJ whole genome shotgun (WGS) entry which is preliminary data.</text>
</comment>